<dbReference type="InterPro" id="IPR036047">
    <property type="entry name" value="F-box-like_dom_sf"/>
</dbReference>
<keyword evidence="2" id="KW-1185">Reference proteome</keyword>
<sequence>MHVSLRVTSRYSRKSLLLTPTPIKVRDSFTLTDGASLAVPPQRTAWKLCCVSRTIGAMLLSLPDETLLAVLAHLAPRELFNCRVVCRRLRDLSLHRSLWQAAVVKDKGLLRAALNLAPCLGKISPRLPLETIASFMPSTTCAVANLGITVHNESDAAQATIILLKLSALSGVRSLNLENRCPPGQSLSTLLNATHNVIGLRKLSIQNYSQESLSVAWCDLKTRPSLTKLLYSSNLSEPFLHLLLETHAATLQEMCLFCRNDQVGTLLAQIPNLRSLTCFPSNDLSHLAVLPDLQSIHVMSLSEAYPPGALEFLRGASNLRSVKITNNFSSEPALALAESPSASQIESLTITTILSETLALVVPVLCKFSSLTSLSMNSIEFDCVNFLRAMCWTSLPCLTTLKIPFPREICLHSWLHGPAVQGTLIRNPRLHIRDRTASTTAEDCSCQWCQWGCHELLRESDKPKAYASHSRGPECPADCYRVVLPTGPPSVAN</sequence>
<dbReference type="Proteomes" id="UP000515158">
    <property type="component" value="Unplaced"/>
</dbReference>
<dbReference type="SUPFAM" id="SSF52047">
    <property type="entry name" value="RNI-like"/>
    <property type="match status" value="1"/>
</dbReference>
<dbReference type="InParanoid" id="A0A6P8Z4E4"/>
<dbReference type="Pfam" id="PF12937">
    <property type="entry name" value="F-box-like"/>
    <property type="match status" value="1"/>
</dbReference>
<evidence type="ECO:0000313" key="2">
    <source>
        <dbReference type="Proteomes" id="UP000515158"/>
    </source>
</evidence>
<dbReference type="InterPro" id="IPR032675">
    <property type="entry name" value="LRR_dom_sf"/>
</dbReference>
<reference evidence="3" key="1">
    <citation type="submission" date="2025-08" db="UniProtKB">
        <authorList>
            <consortium name="RefSeq"/>
        </authorList>
    </citation>
    <scope>IDENTIFICATION</scope>
    <source>
        <tissue evidence="3">Total insect</tissue>
    </source>
</reference>
<dbReference type="GeneID" id="117647171"/>
<dbReference type="KEGG" id="tpal:117647171"/>
<dbReference type="AlphaFoldDB" id="A0A6P8Z4E4"/>
<dbReference type="SMART" id="SM00256">
    <property type="entry name" value="FBOX"/>
    <property type="match status" value="1"/>
</dbReference>
<dbReference type="Gene3D" id="3.80.10.10">
    <property type="entry name" value="Ribonuclease Inhibitor"/>
    <property type="match status" value="1"/>
</dbReference>
<dbReference type="PROSITE" id="PS50181">
    <property type="entry name" value="FBOX"/>
    <property type="match status" value="1"/>
</dbReference>
<name>A0A6P8Z4E4_THRPL</name>
<dbReference type="SUPFAM" id="SSF81383">
    <property type="entry name" value="F-box domain"/>
    <property type="match status" value="1"/>
</dbReference>
<evidence type="ECO:0000313" key="3">
    <source>
        <dbReference type="RefSeq" id="XP_034244641.1"/>
    </source>
</evidence>
<dbReference type="InterPro" id="IPR001810">
    <property type="entry name" value="F-box_dom"/>
</dbReference>
<evidence type="ECO:0000259" key="1">
    <source>
        <dbReference type="PROSITE" id="PS50181"/>
    </source>
</evidence>
<organism evidence="3">
    <name type="scientific">Thrips palmi</name>
    <name type="common">Melon thrips</name>
    <dbReference type="NCBI Taxonomy" id="161013"/>
    <lineage>
        <taxon>Eukaryota</taxon>
        <taxon>Metazoa</taxon>
        <taxon>Ecdysozoa</taxon>
        <taxon>Arthropoda</taxon>
        <taxon>Hexapoda</taxon>
        <taxon>Insecta</taxon>
        <taxon>Pterygota</taxon>
        <taxon>Neoptera</taxon>
        <taxon>Paraneoptera</taxon>
        <taxon>Thysanoptera</taxon>
        <taxon>Terebrantia</taxon>
        <taxon>Thripoidea</taxon>
        <taxon>Thripidae</taxon>
        <taxon>Thrips</taxon>
    </lineage>
</organism>
<gene>
    <name evidence="3" type="primary">LOC117647171</name>
</gene>
<accession>A0A6P8Z4E4</accession>
<protein>
    <submittedName>
        <fullName evidence="3">Uncharacterized protein LOC117647171 isoform X1</fullName>
    </submittedName>
</protein>
<proteinExistence type="predicted"/>
<dbReference type="OrthoDB" id="8246423at2759"/>
<dbReference type="RefSeq" id="XP_034244641.1">
    <property type="nucleotide sequence ID" value="XM_034388750.1"/>
</dbReference>
<feature type="domain" description="F-box" evidence="1">
    <location>
        <begin position="56"/>
        <end position="102"/>
    </location>
</feature>